<accession>A0A7Z0JAN8</accession>
<evidence type="ECO:0000313" key="4">
    <source>
        <dbReference type="Proteomes" id="UP000572051"/>
    </source>
</evidence>
<sequence length="310" mass="32681">MADSERTAHVVVGYDGSDHADAAVEWAAVEAVRRDVPLRLVHALGMPLIVSAYGGPTRFEPTDDMRGHATEVLATASERARSVRPSVVVETVTTLEDAPLALLRQSHPGDLIVVGTRGLGSVASMFVGSVSLRVASQAPCPVVVVPTAEDKKPATTSLDKVVVGVDGGANSRRALGLAMDLAEESGGEVVVVHSWDIPFAYDPVALTASGWQPQEELFEEQSEKLVAELLADVVDERPEHSEVTVSVVRTRSRPAEALLEAATGADAIVVGSRGRGSVRGLLLGSVSQTVLHHSTIPVVVLPRHADEEPE</sequence>
<evidence type="ECO:0000256" key="1">
    <source>
        <dbReference type="ARBA" id="ARBA00008791"/>
    </source>
</evidence>
<protein>
    <submittedName>
        <fullName evidence="3">Nucleotide-binding universal stress UspA family protein</fullName>
    </submittedName>
</protein>
<comment type="caution">
    <text evidence="3">The sequence shown here is derived from an EMBL/GenBank/DDBJ whole genome shotgun (WGS) entry which is preliminary data.</text>
</comment>
<dbReference type="PANTHER" id="PTHR31964">
    <property type="entry name" value="ADENINE NUCLEOTIDE ALPHA HYDROLASES-LIKE SUPERFAMILY PROTEIN"/>
    <property type="match status" value="1"/>
</dbReference>
<dbReference type="Proteomes" id="UP000572051">
    <property type="component" value="Unassembled WGS sequence"/>
</dbReference>
<feature type="domain" description="UspA" evidence="2">
    <location>
        <begin position="159"/>
        <end position="302"/>
    </location>
</feature>
<dbReference type="PANTHER" id="PTHR31964:SF113">
    <property type="entry name" value="USPA DOMAIN-CONTAINING PROTEIN"/>
    <property type="match status" value="1"/>
</dbReference>
<dbReference type="InterPro" id="IPR014729">
    <property type="entry name" value="Rossmann-like_a/b/a_fold"/>
</dbReference>
<dbReference type="InterPro" id="IPR006015">
    <property type="entry name" value="Universal_stress_UspA"/>
</dbReference>
<dbReference type="SUPFAM" id="SSF52402">
    <property type="entry name" value="Adenine nucleotide alpha hydrolases-like"/>
    <property type="match status" value="2"/>
</dbReference>
<dbReference type="CDD" id="cd23659">
    <property type="entry name" value="USP_At3g01520-like"/>
    <property type="match status" value="1"/>
</dbReference>
<organism evidence="3 4">
    <name type="scientific">Nocardiopsis aegyptia</name>
    <dbReference type="NCBI Taxonomy" id="220378"/>
    <lineage>
        <taxon>Bacteria</taxon>
        <taxon>Bacillati</taxon>
        <taxon>Actinomycetota</taxon>
        <taxon>Actinomycetes</taxon>
        <taxon>Streptosporangiales</taxon>
        <taxon>Nocardiopsidaceae</taxon>
        <taxon>Nocardiopsis</taxon>
    </lineage>
</organism>
<dbReference type="RefSeq" id="WP_179824443.1">
    <property type="nucleotide sequence ID" value="NZ_JACCFS010000001.1"/>
</dbReference>
<dbReference type="AlphaFoldDB" id="A0A7Z0JAN8"/>
<dbReference type="Gene3D" id="3.40.50.620">
    <property type="entry name" value="HUPs"/>
    <property type="match status" value="2"/>
</dbReference>
<feature type="domain" description="UspA" evidence="2">
    <location>
        <begin position="9"/>
        <end position="146"/>
    </location>
</feature>
<name>A0A7Z0JAN8_9ACTN</name>
<keyword evidence="4" id="KW-1185">Reference proteome</keyword>
<evidence type="ECO:0000259" key="2">
    <source>
        <dbReference type="Pfam" id="PF00582"/>
    </source>
</evidence>
<comment type="similarity">
    <text evidence="1">Belongs to the universal stress protein A family.</text>
</comment>
<evidence type="ECO:0000313" key="3">
    <source>
        <dbReference type="EMBL" id="NYJ35341.1"/>
    </source>
</evidence>
<dbReference type="InterPro" id="IPR006016">
    <property type="entry name" value="UspA"/>
</dbReference>
<gene>
    <name evidence="3" type="ORF">HNR10_003222</name>
</gene>
<dbReference type="PRINTS" id="PR01438">
    <property type="entry name" value="UNVRSLSTRESS"/>
</dbReference>
<proteinExistence type="inferred from homology"/>
<reference evidence="3 4" key="1">
    <citation type="submission" date="2020-07" db="EMBL/GenBank/DDBJ databases">
        <title>Sequencing the genomes of 1000 actinobacteria strains.</title>
        <authorList>
            <person name="Klenk H.-P."/>
        </authorList>
    </citation>
    <scope>NUCLEOTIDE SEQUENCE [LARGE SCALE GENOMIC DNA]</scope>
    <source>
        <strain evidence="3 4">DSM 44442</strain>
    </source>
</reference>
<dbReference type="Pfam" id="PF00582">
    <property type="entry name" value="Usp"/>
    <property type="match status" value="2"/>
</dbReference>
<dbReference type="EMBL" id="JACCFS010000001">
    <property type="protein sequence ID" value="NYJ35341.1"/>
    <property type="molecule type" value="Genomic_DNA"/>
</dbReference>